<evidence type="ECO:0000256" key="1">
    <source>
        <dbReference type="SAM" id="Phobius"/>
    </source>
</evidence>
<sequence>MKKNKLNLWFIQRIMMILLLTVYTAYCLLLNCLNILTITFLAIMVPCIANPRKVCRSIRLPLINGIAINYCGFLLPLYSTLILMICRAIQIQYLILLLSLAIAIAVVHTYTTEKMILVNVIRYSLSFVFLSMVITHSEDIYYILPFSTIMGIALGSDILPAIFMYRSLESEGKVLVIGGYMALDSIPISLIISLSILLVFRIMQLFGVHF</sequence>
<feature type="transmembrane region" description="Helical" evidence="1">
    <location>
        <begin position="91"/>
        <end position="109"/>
    </location>
</feature>
<comment type="caution">
    <text evidence="2">The sequence shown here is derived from an EMBL/GenBank/DDBJ whole genome shotgun (WGS) entry which is preliminary data.</text>
</comment>
<organism evidence="2">
    <name type="scientific">Ignisphaera aggregans</name>
    <dbReference type="NCBI Taxonomy" id="334771"/>
    <lineage>
        <taxon>Archaea</taxon>
        <taxon>Thermoproteota</taxon>
        <taxon>Thermoprotei</taxon>
        <taxon>Desulfurococcales</taxon>
        <taxon>Desulfurococcaceae</taxon>
        <taxon>Ignisphaera</taxon>
    </lineage>
</organism>
<keyword evidence="1" id="KW-0812">Transmembrane</keyword>
<feature type="transmembrane region" description="Helical" evidence="1">
    <location>
        <begin position="62"/>
        <end position="85"/>
    </location>
</feature>
<feature type="transmembrane region" description="Helical" evidence="1">
    <location>
        <begin position="175"/>
        <end position="200"/>
    </location>
</feature>
<dbReference type="AlphaFoldDB" id="A0A7C4D3H2"/>
<feature type="transmembrane region" description="Helical" evidence="1">
    <location>
        <begin position="32"/>
        <end position="50"/>
    </location>
</feature>
<reference evidence="2" key="1">
    <citation type="journal article" date="2020" name="mSystems">
        <title>Genome- and Community-Level Interaction Insights into Carbon Utilization and Element Cycling Functions of Hydrothermarchaeota in Hydrothermal Sediment.</title>
        <authorList>
            <person name="Zhou Z."/>
            <person name="Liu Y."/>
            <person name="Xu W."/>
            <person name="Pan J."/>
            <person name="Luo Z.H."/>
            <person name="Li M."/>
        </authorList>
    </citation>
    <scope>NUCLEOTIDE SEQUENCE [LARGE SCALE GENOMIC DNA]</scope>
    <source>
        <strain evidence="2">SpSt-658</strain>
    </source>
</reference>
<evidence type="ECO:0008006" key="3">
    <source>
        <dbReference type="Google" id="ProtNLM"/>
    </source>
</evidence>
<keyword evidence="1" id="KW-1133">Transmembrane helix</keyword>
<feature type="transmembrane region" description="Helical" evidence="1">
    <location>
        <begin position="140"/>
        <end position="163"/>
    </location>
</feature>
<name>A0A7C4D3H2_9CREN</name>
<feature type="transmembrane region" description="Helical" evidence="1">
    <location>
        <begin position="116"/>
        <end position="134"/>
    </location>
</feature>
<keyword evidence="1" id="KW-0472">Membrane</keyword>
<evidence type="ECO:0000313" key="2">
    <source>
        <dbReference type="EMBL" id="HGM07499.1"/>
    </source>
</evidence>
<dbReference type="EMBL" id="DTCA01000114">
    <property type="protein sequence ID" value="HGM07499.1"/>
    <property type="molecule type" value="Genomic_DNA"/>
</dbReference>
<accession>A0A7C4D3H2</accession>
<protein>
    <recommendedName>
        <fullName evidence="3">DUF1614 domain-containing protein</fullName>
    </recommendedName>
</protein>
<proteinExistence type="predicted"/>
<gene>
    <name evidence="2" type="ORF">ENU31_03715</name>
</gene>